<name>A0AAU8G0H0_9MICO</name>
<dbReference type="EMBL" id="CP159290">
    <property type="protein sequence ID" value="XCH30354.1"/>
    <property type="molecule type" value="Genomic_DNA"/>
</dbReference>
<reference evidence="2" key="1">
    <citation type="submission" date="2024-06" db="EMBL/GenBank/DDBJ databases">
        <title>Complete genome sequence of the cellulolytic actinobacterium, Cellulosimicrobium ES-005.</title>
        <authorList>
            <person name="Matthews C.T."/>
            <person name="Underwood K.D."/>
            <person name="Ghanchi K.M."/>
            <person name="Fields S.D."/>
            <person name="Gardner S.G."/>
        </authorList>
    </citation>
    <scope>NUCLEOTIDE SEQUENCE</scope>
    <source>
        <strain evidence="2">ES-005</strain>
    </source>
</reference>
<gene>
    <name evidence="2" type="ORF">ABRQ22_01255</name>
</gene>
<dbReference type="AlphaFoldDB" id="A0AAU8G0H0"/>
<feature type="domain" description="DUF306" evidence="1">
    <location>
        <begin position="204"/>
        <end position="254"/>
    </location>
</feature>
<evidence type="ECO:0000259" key="1">
    <source>
        <dbReference type="Pfam" id="PF03724"/>
    </source>
</evidence>
<accession>A0AAU8G0H0</accession>
<evidence type="ECO:0000313" key="2">
    <source>
        <dbReference type="EMBL" id="XCH30354.1"/>
    </source>
</evidence>
<dbReference type="RefSeq" id="WP_253054122.1">
    <property type="nucleotide sequence ID" value="NZ_CP159290.1"/>
</dbReference>
<dbReference type="Pfam" id="PF03724">
    <property type="entry name" value="META"/>
    <property type="match status" value="1"/>
</dbReference>
<dbReference type="InterPro" id="IPR038670">
    <property type="entry name" value="HslJ-like_sf"/>
</dbReference>
<protein>
    <submittedName>
        <fullName evidence="2">META domain-containing protein</fullName>
    </submittedName>
</protein>
<dbReference type="InterPro" id="IPR005184">
    <property type="entry name" value="DUF306_Meta_HslJ"/>
</dbReference>
<organism evidence="2">
    <name type="scientific">Cellulosimicrobium sp. ES-005</name>
    <dbReference type="NCBI Taxonomy" id="3163031"/>
    <lineage>
        <taxon>Bacteria</taxon>
        <taxon>Bacillati</taxon>
        <taxon>Actinomycetota</taxon>
        <taxon>Actinomycetes</taxon>
        <taxon>Micrococcales</taxon>
        <taxon>Promicromonosporaceae</taxon>
        <taxon>Cellulosimicrobium</taxon>
    </lineage>
</organism>
<proteinExistence type="predicted"/>
<sequence length="289" mass="29475">MDGHEPGRPRVPRAVVLTFLVSVLAAACTVPDDGTVGSPGDGEVGSDPVALVGMWRVSGADGEGPDTWLRLDAGRYTLWGDCGAYVEGGWDAAGRTFVASDPYAAAGACGTAGIPEAPWLRSVVAYEPDGEGWRLLDADGDVVAGLRVDGAPAPIPDAAEQLAQAPDVTDDVRAAFEPPAPLPDGLAPASVRDVVGRWEPVARAATDPHVVFHEDGTWSGSDGCNGSGGAWALDDGGRLLATSGLQTLMWCEGESVPGYVAASARAGLDGGRLVLVGPDGAEIARLVRG</sequence>
<dbReference type="Gene3D" id="2.40.128.270">
    <property type="match status" value="1"/>
</dbReference>